<proteinExistence type="predicted"/>
<feature type="transmembrane region" description="Helical" evidence="1">
    <location>
        <begin position="6"/>
        <end position="28"/>
    </location>
</feature>
<name>A0AB39A6C4_9ECHN</name>
<keyword evidence="2" id="KW-0496">Mitochondrion</keyword>
<dbReference type="AlphaFoldDB" id="A0AB39A6C4"/>
<dbReference type="EMBL" id="PQ072788">
    <property type="protein sequence ID" value="XDF22554.1"/>
    <property type="molecule type" value="Genomic_DNA"/>
</dbReference>
<keyword evidence="1" id="KW-1133">Transmembrane helix</keyword>
<sequence>MPQLDLTWFLFNFLLSWTLILTVLSAFLNQSWENNNQLTEPTKSYSLNSNNWRW</sequence>
<evidence type="ECO:0000313" key="2">
    <source>
        <dbReference type="EMBL" id="XDF22554.1"/>
    </source>
</evidence>
<reference evidence="2" key="1">
    <citation type="submission" date="2024-07" db="EMBL/GenBank/DDBJ databases">
        <authorList>
            <person name="Wang Y.S."/>
        </authorList>
    </citation>
    <scope>NUCLEOTIDE SEQUENCE</scope>
</reference>
<keyword evidence="1" id="KW-0812">Transmembrane</keyword>
<geneLocation type="mitochondrion" evidence="2"/>
<organism evidence="2">
    <name type="scientific">Holothuria sp. Ciliksiz</name>
    <dbReference type="NCBI Taxonomy" id="3238277"/>
    <lineage>
        <taxon>Eukaryota</taxon>
        <taxon>Metazoa</taxon>
        <taxon>Echinodermata</taxon>
        <taxon>Eleutherozoa</taxon>
        <taxon>Echinozoa</taxon>
        <taxon>Holothuroidea</taxon>
        <taxon>Aspidochirotacea</taxon>
        <taxon>Aspidochirotida</taxon>
        <taxon>Holothuriidae</taxon>
        <taxon>Holothuria</taxon>
    </lineage>
</organism>
<gene>
    <name evidence="2" type="primary">ATP8</name>
</gene>
<evidence type="ECO:0000256" key="1">
    <source>
        <dbReference type="SAM" id="Phobius"/>
    </source>
</evidence>
<keyword evidence="1" id="KW-0472">Membrane</keyword>
<accession>A0AB39A6C4</accession>
<protein>
    <submittedName>
        <fullName evidence="2">ATP synthase F0 subunit 8</fullName>
    </submittedName>
</protein>